<dbReference type="GO" id="GO:0003723">
    <property type="term" value="F:RNA binding"/>
    <property type="evidence" value="ECO:0007669"/>
    <property type="project" value="UniProtKB-KW"/>
</dbReference>
<sequence length="879" mass="100096">MPARRERSPGQEEEPRLKRRKIEFDQPRFIRPWGTMDPQSNANPTTFELTESETQLRELLLGVADYIDEAATSEEKVTGVEVPAELRKEKIVLRWTGGWVRDKLLGVGSHDVDVAINRLTGEQFGLKMLEYLKVPGNIEKHGFDKKEGEKLVSGLHTIKANPEASKNLETATIKIMGIDLDLVNLRKETYNEVSRNPEMEFGTAEEDAMRRDATVNAMFYNLNTQQIEDLTGRGFEDMANKIIRTPLEPYQTFKDDPLRVLRLIRFASRLNYTIEPETAKAMANTDIQEALKVKIKRERVGIELEKMLRGPDPHMALALIHKFGLYRTIFTDPTRDLPSQPDLDYFVPAYDFIHSIQTADDPLISKISETLLRNPDERYISWLCAAVMPWADAPQVPNSKPTRPPYHAAYLVAQEGFKAPNKVCDIIAASLNNSEDIRKIVDRCPKERDVLGMAVRRWGPTWRSQVLFSLVYEIALGSVSKESILRQYSAFLTQLAQQNLLEADTFKPLVNGKELASAMSIKPGPWMKDALDVVMAWQLRNPDVTDPSQAIEEVKKSRNSELPSRLITHFLSLTIPPFFPQTSSSENKENRPWKNPKNEYFLDLLKWSLKTSSEADIKDNMRFLRPPIMELLLDTDLLWRARACELITLLIEAAPPAFLITHGYDKMFSSELFPFFNFLPSLTPESESVTLLQTVYPALIALYNATGKEEKMLDKMVRDGVISPLHHFPTPGTYPKLATLLFTELASLLDLLKINSVKHLQHILPLLSSIIQDPLTPSHPPLLVAACKATQSAVLNGWPRIDVERSMQIYAWVCHAWINCRNFKDETNLKDSRGELKNVLDIIDTLLTQHNNEDVRKTWAAEKERAGKQDLYQGLFEAV</sequence>
<evidence type="ECO:0000256" key="7">
    <source>
        <dbReference type="SAM" id="MobiDB-lite"/>
    </source>
</evidence>
<evidence type="ECO:0000256" key="4">
    <source>
        <dbReference type="ARBA" id="ARBA00022884"/>
    </source>
</evidence>
<evidence type="ECO:0000313" key="10">
    <source>
        <dbReference type="EMBL" id="PVI04635.1"/>
    </source>
</evidence>
<evidence type="ECO:0000256" key="6">
    <source>
        <dbReference type="RuleBase" id="RU003953"/>
    </source>
</evidence>
<dbReference type="Proteomes" id="UP000244855">
    <property type="component" value="Unassembled WGS sequence"/>
</dbReference>
<dbReference type="PANTHER" id="PTHR13734:SF5">
    <property type="entry name" value="CCA TRNA NUCLEOTIDYLTRANSFERASE, MITOCHONDRIAL"/>
    <property type="match status" value="1"/>
</dbReference>
<proteinExistence type="inferred from homology"/>
<dbReference type="GO" id="GO:0000166">
    <property type="term" value="F:nucleotide binding"/>
    <property type="evidence" value="ECO:0007669"/>
    <property type="project" value="UniProtKB-KW"/>
</dbReference>
<dbReference type="Gene3D" id="1.10.3090.10">
    <property type="entry name" value="cca-adding enzyme, domain 2"/>
    <property type="match status" value="1"/>
</dbReference>
<evidence type="ECO:0000259" key="9">
    <source>
        <dbReference type="Pfam" id="PF12627"/>
    </source>
</evidence>
<dbReference type="AlphaFoldDB" id="A0A2V1E5M2"/>
<dbReference type="InterPro" id="IPR018870">
    <property type="entry name" value="Tti2"/>
</dbReference>
<gene>
    <name evidence="10" type="ORF">DM02DRAFT_624702</name>
</gene>
<dbReference type="GO" id="GO:0001680">
    <property type="term" value="P:tRNA 3'-terminal CCA addition"/>
    <property type="evidence" value="ECO:0007669"/>
    <property type="project" value="TreeGrafter"/>
</dbReference>
<dbReference type="InterPro" id="IPR043519">
    <property type="entry name" value="NT_sf"/>
</dbReference>
<dbReference type="InterPro" id="IPR032828">
    <property type="entry name" value="PolyA_RNA-bd"/>
</dbReference>
<evidence type="ECO:0000256" key="3">
    <source>
        <dbReference type="ARBA" id="ARBA00022741"/>
    </source>
</evidence>
<dbReference type="Pfam" id="PF12627">
    <property type="entry name" value="PolyA_pol_RNAbd"/>
    <property type="match status" value="1"/>
</dbReference>
<dbReference type="GO" id="GO:0005739">
    <property type="term" value="C:mitochondrion"/>
    <property type="evidence" value="ECO:0007669"/>
    <property type="project" value="UniProtKB-ARBA"/>
</dbReference>
<keyword evidence="2 6" id="KW-0808">Transferase</keyword>
<evidence type="ECO:0000256" key="2">
    <source>
        <dbReference type="ARBA" id="ARBA00022679"/>
    </source>
</evidence>
<dbReference type="InterPro" id="IPR016024">
    <property type="entry name" value="ARM-type_fold"/>
</dbReference>
<keyword evidence="4 6" id="KW-0694">RNA-binding</keyword>
<dbReference type="GO" id="GO:0052927">
    <property type="term" value="F:CC tRNA cytidylyltransferase activity"/>
    <property type="evidence" value="ECO:0007669"/>
    <property type="project" value="TreeGrafter"/>
</dbReference>
<dbReference type="GO" id="GO:0110078">
    <property type="term" value="C:TTT Hsp90 cochaperone complex"/>
    <property type="evidence" value="ECO:0007669"/>
    <property type="project" value="InterPro"/>
</dbReference>
<dbReference type="EMBL" id="KZ805319">
    <property type="protein sequence ID" value="PVI04635.1"/>
    <property type="molecule type" value="Genomic_DNA"/>
</dbReference>
<dbReference type="SUPFAM" id="SSF81301">
    <property type="entry name" value="Nucleotidyltransferase"/>
    <property type="match status" value="1"/>
</dbReference>
<dbReference type="CDD" id="cd05398">
    <property type="entry name" value="NT_ClassII-CCAase"/>
    <property type="match status" value="1"/>
</dbReference>
<dbReference type="Gene3D" id="3.30.460.10">
    <property type="entry name" value="Beta Polymerase, domain 2"/>
    <property type="match status" value="1"/>
</dbReference>
<comment type="similarity">
    <text evidence="5">Belongs to the TTI2 family.</text>
</comment>
<accession>A0A2V1E5M2</accession>
<protein>
    <submittedName>
        <fullName evidence="10">tRNA nucleotidyltransferas-like protein</fullName>
    </submittedName>
</protein>
<name>A0A2V1E5M2_9PLEO</name>
<dbReference type="STRING" id="97972.A0A2V1E5M2"/>
<evidence type="ECO:0000259" key="8">
    <source>
        <dbReference type="Pfam" id="PF01743"/>
    </source>
</evidence>
<dbReference type="SUPFAM" id="SSF48371">
    <property type="entry name" value="ARM repeat"/>
    <property type="match status" value="1"/>
</dbReference>
<reference evidence="10 11" key="1">
    <citation type="journal article" date="2018" name="Sci. Rep.">
        <title>Comparative genomics provides insights into the lifestyle and reveals functional heterogeneity of dark septate endophytic fungi.</title>
        <authorList>
            <person name="Knapp D.G."/>
            <person name="Nemeth J.B."/>
            <person name="Barry K."/>
            <person name="Hainaut M."/>
            <person name="Henrissat B."/>
            <person name="Johnson J."/>
            <person name="Kuo A."/>
            <person name="Lim J.H.P."/>
            <person name="Lipzen A."/>
            <person name="Nolan M."/>
            <person name="Ohm R.A."/>
            <person name="Tamas L."/>
            <person name="Grigoriev I.V."/>
            <person name="Spatafora J.W."/>
            <person name="Nagy L.G."/>
            <person name="Kovacs G.M."/>
        </authorList>
    </citation>
    <scope>NUCLEOTIDE SEQUENCE [LARGE SCALE GENOMIC DNA]</scope>
    <source>
        <strain evidence="10 11">DSE2036</strain>
    </source>
</reference>
<keyword evidence="3" id="KW-0547">Nucleotide-binding</keyword>
<dbReference type="GO" id="GO:0052929">
    <property type="term" value="F:ATP:3'-cytidine-cytidine-tRNA adenylyltransferase activity"/>
    <property type="evidence" value="ECO:0007669"/>
    <property type="project" value="TreeGrafter"/>
</dbReference>
<dbReference type="OrthoDB" id="445712at2759"/>
<organism evidence="10 11">
    <name type="scientific">Periconia macrospinosa</name>
    <dbReference type="NCBI Taxonomy" id="97972"/>
    <lineage>
        <taxon>Eukaryota</taxon>
        <taxon>Fungi</taxon>
        <taxon>Dikarya</taxon>
        <taxon>Ascomycota</taxon>
        <taxon>Pezizomycotina</taxon>
        <taxon>Dothideomycetes</taxon>
        <taxon>Pleosporomycetidae</taxon>
        <taxon>Pleosporales</taxon>
        <taxon>Massarineae</taxon>
        <taxon>Periconiaceae</taxon>
        <taxon>Periconia</taxon>
    </lineage>
</organism>
<evidence type="ECO:0000313" key="11">
    <source>
        <dbReference type="Proteomes" id="UP000244855"/>
    </source>
</evidence>
<feature type="domain" description="Poly A polymerase head" evidence="8">
    <location>
        <begin position="94"/>
        <end position="244"/>
    </location>
</feature>
<dbReference type="Pfam" id="PF01743">
    <property type="entry name" value="PolyA_pol"/>
    <property type="match status" value="1"/>
</dbReference>
<dbReference type="SUPFAM" id="SSF81891">
    <property type="entry name" value="Poly A polymerase C-terminal region-like"/>
    <property type="match status" value="1"/>
</dbReference>
<dbReference type="InterPro" id="IPR002646">
    <property type="entry name" value="PolA_pol_head_dom"/>
</dbReference>
<comment type="similarity">
    <text evidence="1 6">Belongs to the tRNA nucleotidyltransferase/poly(A) polymerase family.</text>
</comment>
<dbReference type="PANTHER" id="PTHR13734">
    <property type="entry name" value="TRNA-NUCLEOTIDYLTRANSFERASE"/>
    <property type="match status" value="1"/>
</dbReference>
<keyword evidence="11" id="KW-1185">Reference proteome</keyword>
<evidence type="ECO:0000256" key="5">
    <source>
        <dbReference type="ARBA" id="ARBA00034736"/>
    </source>
</evidence>
<dbReference type="Pfam" id="PF10521">
    <property type="entry name" value="Tti2"/>
    <property type="match status" value="1"/>
</dbReference>
<evidence type="ECO:0000256" key="1">
    <source>
        <dbReference type="ARBA" id="ARBA00007265"/>
    </source>
</evidence>
<feature type="domain" description="tRNA nucleotidyltransferase/poly(A) polymerase RNA and SrmB- binding" evidence="9">
    <location>
        <begin position="271"/>
        <end position="330"/>
    </location>
</feature>
<dbReference type="FunFam" id="3.30.460.10:FF:000019">
    <property type="entry name" value="tRNA nucleotidyltransferase cca2"/>
    <property type="match status" value="1"/>
</dbReference>
<feature type="region of interest" description="Disordered" evidence="7">
    <location>
        <begin position="1"/>
        <end position="21"/>
    </location>
</feature>